<keyword evidence="3" id="KW-1185">Reference proteome</keyword>
<dbReference type="GO" id="GO:0008168">
    <property type="term" value="F:methyltransferase activity"/>
    <property type="evidence" value="ECO:0007669"/>
    <property type="project" value="UniProtKB-KW"/>
</dbReference>
<evidence type="ECO:0000313" key="3">
    <source>
        <dbReference type="Proteomes" id="UP000182932"/>
    </source>
</evidence>
<dbReference type="RefSeq" id="WP_074834920.1">
    <property type="nucleotide sequence ID" value="NZ_CATMKJ010000032.1"/>
</dbReference>
<dbReference type="PANTHER" id="PTHR34203:SF15">
    <property type="entry name" value="SLL1173 PROTEIN"/>
    <property type="match status" value="1"/>
</dbReference>
<protein>
    <submittedName>
        <fullName evidence="2">Methyltransferase, FkbM family</fullName>
    </submittedName>
</protein>
<dbReference type="PANTHER" id="PTHR34203">
    <property type="entry name" value="METHYLTRANSFERASE, FKBM FAMILY PROTEIN"/>
    <property type="match status" value="1"/>
</dbReference>
<dbReference type="AlphaFoldDB" id="A0A975W764"/>
<dbReference type="NCBIfam" id="TIGR01444">
    <property type="entry name" value="fkbM_fam"/>
    <property type="match status" value="1"/>
</dbReference>
<dbReference type="GeneID" id="80816904"/>
<accession>A0A975W764</accession>
<dbReference type="EMBL" id="FNYY01000002">
    <property type="protein sequence ID" value="SEI78207.1"/>
    <property type="molecule type" value="Genomic_DNA"/>
</dbReference>
<dbReference type="GO" id="GO:0032259">
    <property type="term" value="P:methylation"/>
    <property type="evidence" value="ECO:0007669"/>
    <property type="project" value="UniProtKB-KW"/>
</dbReference>
<dbReference type="Proteomes" id="UP000182932">
    <property type="component" value="Unassembled WGS sequence"/>
</dbReference>
<dbReference type="InterPro" id="IPR052514">
    <property type="entry name" value="SAM-dependent_MTase"/>
</dbReference>
<proteinExistence type="predicted"/>
<gene>
    <name evidence="2" type="ORF">SAMN04487940_10233</name>
</gene>
<dbReference type="Pfam" id="PF05050">
    <property type="entry name" value="Methyltransf_21"/>
    <property type="match status" value="1"/>
</dbReference>
<keyword evidence="2" id="KW-0808">Transferase</keyword>
<organism evidence="2 3">
    <name type="scientific">Marinovum algicola</name>
    <dbReference type="NCBI Taxonomy" id="42444"/>
    <lineage>
        <taxon>Bacteria</taxon>
        <taxon>Pseudomonadati</taxon>
        <taxon>Pseudomonadota</taxon>
        <taxon>Alphaproteobacteria</taxon>
        <taxon>Rhodobacterales</taxon>
        <taxon>Roseobacteraceae</taxon>
        <taxon>Marinovum</taxon>
    </lineage>
</organism>
<feature type="domain" description="Methyltransferase FkbM" evidence="1">
    <location>
        <begin position="76"/>
        <end position="224"/>
    </location>
</feature>
<dbReference type="Gene3D" id="3.40.50.150">
    <property type="entry name" value="Vaccinia Virus protein VP39"/>
    <property type="match status" value="1"/>
</dbReference>
<comment type="caution">
    <text evidence="2">The sequence shown here is derived from an EMBL/GenBank/DDBJ whole genome shotgun (WGS) entry which is preliminary data.</text>
</comment>
<dbReference type="InterPro" id="IPR029063">
    <property type="entry name" value="SAM-dependent_MTases_sf"/>
</dbReference>
<reference evidence="2 3" key="1">
    <citation type="submission" date="2016-10" db="EMBL/GenBank/DDBJ databases">
        <authorList>
            <person name="Varghese N."/>
            <person name="Submissions S."/>
        </authorList>
    </citation>
    <scope>NUCLEOTIDE SEQUENCE [LARGE SCALE GENOMIC DNA]</scope>
    <source>
        <strain evidence="2 3">FF3</strain>
    </source>
</reference>
<dbReference type="InterPro" id="IPR006342">
    <property type="entry name" value="FkbM_mtfrase"/>
</dbReference>
<keyword evidence="2" id="KW-0489">Methyltransferase</keyword>
<sequence>MIPRIKRIQKRLRLGRPVESVKLQIVQARVLERAVTFCVNMKNDPVQRNHRRGQFYEMSELSRLASVFPKGGVFVDIGANVGNHTLFAALFLGASRVIPFEPNPKAFELLVSNVLVNGLRDTVDLSKLGVGVSDAQGGGFAMQDRDRNLGGAKMLEGQGELEVHRGDALLEGVTPDFIKIDVEGMEMQVLAGLSGVLERARPVMMVEVDNAVEADFLAWVTAQGYALFATHQRYRLNKNHLICDAGDLDRLTEAYAASAPKAEAPAESADVLTQGEV</sequence>
<name>A0A975W764_9RHOB</name>
<dbReference type="SUPFAM" id="SSF53335">
    <property type="entry name" value="S-adenosyl-L-methionine-dependent methyltransferases"/>
    <property type="match status" value="1"/>
</dbReference>
<evidence type="ECO:0000313" key="2">
    <source>
        <dbReference type="EMBL" id="SEI78207.1"/>
    </source>
</evidence>
<evidence type="ECO:0000259" key="1">
    <source>
        <dbReference type="Pfam" id="PF05050"/>
    </source>
</evidence>